<reference evidence="7 8" key="1">
    <citation type="journal article" date="2020" name="Front. Microbiol.">
        <title>Single-cell genomics of novel Actinobacteria with the Wood-Ljungdahl pathway discovered in a serpentinizing system.</title>
        <authorList>
            <person name="Merino N."/>
            <person name="Kawai M."/>
            <person name="Boyd E.S."/>
            <person name="Colman D.R."/>
            <person name="McGlynn S.E."/>
            <person name="Nealson K.H."/>
            <person name="Kurokawa K."/>
            <person name="Hongoh Y."/>
        </authorList>
    </citation>
    <scope>NUCLEOTIDE SEQUENCE [LARGE SCALE GENOMIC DNA]</scope>
    <source>
        <strain evidence="3">S03</strain>
        <strain evidence="4 9">S34</strain>
        <strain evidence="5 7">S44</strain>
        <strain evidence="6 8">S47</strain>
    </source>
</reference>
<evidence type="ECO:0000313" key="5">
    <source>
        <dbReference type="EMBL" id="GFP38139.1"/>
    </source>
</evidence>
<proteinExistence type="predicted"/>
<dbReference type="RefSeq" id="WP_176232204.1">
    <property type="nucleotide sequence ID" value="NZ_BLRU01000023.1"/>
</dbReference>
<dbReference type="EMBL" id="BLSC01000355">
    <property type="protein sequence ID" value="GFP38139.1"/>
    <property type="molecule type" value="Genomic_DNA"/>
</dbReference>
<comment type="caution">
    <text evidence="5">The sequence shown here is derived from an EMBL/GenBank/DDBJ whole genome shotgun (WGS) entry which is preliminary data.</text>
</comment>
<sequence length="104" mass="12117">MQQKMSGLSDIKTSQKARVHAMPKSAEASYLDLYMLSKERDRLEQEKSVVDKRKEQLEAHLEDLKQQIETLKKVVPQEGRQIGGREAIKKKVAKKEWKTMTLDY</sequence>
<dbReference type="Proteomes" id="UP000574717">
    <property type="component" value="Unassembled WGS sequence"/>
</dbReference>
<evidence type="ECO:0000313" key="3">
    <source>
        <dbReference type="EMBL" id="GFP18944.1"/>
    </source>
</evidence>
<evidence type="ECO:0000313" key="9">
    <source>
        <dbReference type="Proteomes" id="UP000588083"/>
    </source>
</evidence>
<dbReference type="EMBL" id="BLRU01000023">
    <property type="protein sequence ID" value="GFP18944.1"/>
    <property type="molecule type" value="Genomic_DNA"/>
</dbReference>
<dbReference type="Proteomes" id="UP000588083">
    <property type="component" value="Unassembled WGS sequence"/>
</dbReference>
<evidence type="ECO:0000313" key="8">
    <source>
        <dbReference type="Proteomes" id="UP000569018"/>
    </source>
</evidence>
<keyword evidence="9" id="KW-1185">Reference proteome</keyword>
<name>A0A6V8Q056_9ACTN</name>
<evidence type="ECO:0000313" key="4">
    <source>
        <dbReference type="EMBL" id="GFP30514.1"/>
    </source>
</evidence>
<protein>
    <submittedName>
        <fullName evidence="5">Uncharacterized protein</fullName>
    </submittedName>
</protein>
<gene>
    <name evidence="3" type="ORF">HKBW3S03_00448</name>
    <name evidence="4" type="ORF">HKBW3S34_01434</name>
    <name evidence="5" type="ORF">HKBW3S44_01819</name>
    <name evidence="6" type="ORF">HKBW3S47_00707</name>
</gene>
<evidence type="ECO:0000256" key="1">
    <source>
        <dbReference type="SAM" id="Coils"/>
    </source>
</evidence>
<feature type="compositionally biased region" description="Polar residues" evidence="2">
    <location>
        <begin position="1"/>
        <end position="14"/>
    </location>
</feature>
<evidence type="ECO:0000256" key="2">
    <source>
        <dbReference type="SAM" id="MobiDB-lite"/>
    </source>
</evidence>
<feature type="region of interest" description="Disordered" evidence="2">
    <location>
        <begin position="1"/>
        <end position="22"/>
    </location>
</feature>
<dbReference type="EMBL" id="BLRZ01000073">
    <property type="protein sequence ID" value="GFP30514.1"/>
    <property type="molecule type" value="Genomic_DNA"/>
</dbReference>
<dbReference type="EMBL" id="BLSD01000026">
    <property type="protein sequence ID" value="GFP39007.1"/>
    <property type="molecule type" value="Genomic_DNA"/>
</dbReference>
<keyword evidence="1" id="KW-0175">Coiled coil</keyword>
<dbReference type="Proteomes" id="UP000561271">
    <property type="component" value="Unassembled WGS sequence"/>
</dbReference>
<evidence type="ECO:0000313" key="7">
    <source>
        <dbReference type="Proteomes" id="UP000561271"/>
    </source>
</evidence>
<organism evidence="5 7">
    <name type="scientific">Candidatus Hakubella thermalkaliphila</name>
    <dbReference type="NCBI Taxonomy" id="2754717"/>
    <lineage>
        <taxon>Bacteria</taxon>
        <taxon>Bacillati</taxon>
        <taxon>Actinomycetota</taxon>
        <taxon>Actinomycetota incertae sedis</taxon>
        <taxon>Candidatus Hakubellales</taxon>
        <taxon>Candidatus Hakubellaceae</taxon>
        <taxon>Candidatus Hakubella</taxon>
    </lineage>
</organism>
<accession>A0A6V8Q056</accession>
<dbReference type="Proteomes" id="UP000569018">
    <property type="component" value="Unassembled WGS sequence"/>
</dbReference>
<dbReference type="AlphaFoldDB" id="A0A6V8Q056"/>
<feature type="coiled-coil region" evidence="1">
    <location>
        <begin position="40"/>
        <end position="81"/>
    </location>
</feature>
<evidence type="ECO:0000313" key="6">
    <source>
        <dbReference type="EMBL" id="GFP39007.1"/>
    </source>
</evidence>